<dbReference type="Proteomes" id="UP000659767">
    <property type="component" value="Unassembled WGS sequence"/>
</dbReference>
<evidence type="ECO:0000313" key="2">
    <source>
        <dbReference type="Proteomes" id="UP000659767"/>
    </source>
</evidence>
<name>A0ABQ2TFG5_STRBA</name>
<gene>
    <name evidence="1" type="ORF">GCM10010253_42930</name>
</gene>
<sequence length="54" mass="5991">MIRPLTVRLTPDTSRLLRLYRGQSPATVLARAMRLLATADGHLDPAGNVKPRRP</sequence>
<keyword evidence="2" id="KW-1185">Reference proteome</keyword>
<evidence type="ECO:0000313" key="1">
    <source>
        <dbReference type="EMBL" id="GGS63455.1"/>
    </source>
</evidence>
<comment type="caution">
    <text evidence="1">The sequence shown here is derived from an EMBL/GenBank/DDBJ whole genome shotgun (WGS) entry which is preliminary data.</text>
</comment>
<dbReference type="EMBL" id="BMSZ01000012">
    <property type="protein sequence ID" value="GGS63455.1"/>
    <property type="molecule type" value="Genomic_DNA"/>
</dbReference>
<dbReference type="RefSeq" id="WP_199888843.1">
    <property type="nucleotide sequence ID" value="NZ_BMSZ01000012.1"/>
</dbReference>
<accession>A0ABQ2TFG5</accession>
<protein>
    <submittedName>
        <fullName evidence="1">Uncharacterized protein</fullName>
    </submittedName>
</protein>
<reference evidence="2" key="1">
    <citation type="journal article" date="2019" name="Int. J. Syst. Evol. Microbiol.">
        <title>The Global Catalogue of Microorganisms (GCM) 10K type strain sequencing project: providing services to taxonomists for standard genome sequencing and annotation.</title>
        <authorList>
            <consortium name="The Broad Institute Genomics Platform"/>
            <consortium name="The Broad Institute Genome Sequencing Center for Infectious Disease"/>
            <person name="Wu L."/>
            <person name="Ma J."/>
        </authorList>
    </citation>
    <scope>NUCLEOTIDE SEQUENCE [LARGE SCALE GENOMIC DNA]</scope>
    <source>
        <strain evidence="2">JCM 4350</strain>
    </source>
</reference>
<organism evidence="1 2">
    <name type="scientific">Streptomyces badius</name>
    <dbReference type="NCBI Taxonomy" id="1941"/>
    <lineage>
        <taxon>Bacteria</taxon>
        <taxon>Bacillati</taxon>
        <taxon>Actinomycetota</taxon>
        <taxon>Actinomycetes</taxon>
        <taxon>Kitasatosporales</taxon>
        <taxon>Streptomycetaceae</taxon>
        <taxon>Streptomyces</taxon>
    </lineage>
</organism>
<proteinExistence type="predicted"/>